<comment type="caution">
    <text evidence="4">The sequence shown here is derived from an EMBL/GenBank/DDBJ whole genome shotgun (WGS) entry which is preliminary data.</text>
</comment>
<evidence type="ECO:0008006" key="6">
    <source>
        <dbReference type="Google" id="ProtNLM"/>
    </source>
</evidence>
<reference evidence="4 5" key="1">
    <citation type="journal article" date="2019" name="Int. J. Syst. Evol. Microbiol.">
        <title>The Global Catalogue of Microorganisms (GCM) 10K type strain sequencing project: providing services to taxonomists for standard genome sequencing and annotation.</title>
        <authorList>
            <consortium name="The Broad Institute Genomics Platform"/>
            <consortium name="The Broad Institute Genome Sequencing Center for Infectious Disease"/>
            <person name="Wu L."/>
            <person name="Ma J."/>
        </authorList>
    </citation>
    <scope>NUCLEOTIDE SEQUENCE [LARGE SCALE GENOMIC DNA]</scope>
    <source>
        <strain evidence="4 5">JCM 14917</strain>
    </source>
</reference>
<dbReference type="RefSeq" id="WP_277357641.1">
    <property type="nucleotide sequence ID" value="NZ_BAAAON010000001.1"/>
</dbReference>
<evidence type="ECO:0000256" key="2">
    <source>
        <dbReference type="ARBA" id="ARBA00023163"/>
    </source>
</evidence>
<organism evidence="4 5">
    <name type="scientific">Arthrobacter parietis</name>
    <dbReference type="NCBI Taxonomy" id="271434"/>
    <lineage>
        <taxon>Bacteria</taxon>
        <taxon>Bacillati</taxon>
        <taxon>Actinomycetota</taxon>
        <taxon>Actinomycetes</taxon>
        <taxon>Micrococcales</taxon>
        <taxon>Micrococcaceae</taxon>
        <taxon>Arthrobacter</taxon>
    </lineage>
</organism>
<keyword evidence="3" id="KW-0812">Transmembrane</keyword>
<name>A0ABN3ALK1_9MICC</name>
<proteinExistence type="predicted"/>
<evidence type="ECO:0000313" key="5">
    <source>
        <dbReference type="Proteomes" id="UP001500974"/>
    </source>
</evidence>
<evidence type="ECO:0000256" key="1">
    <source>
        <dbReference type="ARBA" id="ARBA00023015"/>
    </source>
</evidence>
<keyword evidence="3" id="KW-1133">Transmembrane helix</keyword>
<evidence type="ECO:0000313" key="4">
    <source>
        <dbReference type="EMBL" id="GAA2172037.1"/>
    </source>
</evidence>
<keyword evidence="1" id="KW-0805">Transcription regulation</keyword>
<keyword evidence="5" id="KW-1185">Reference proteome</keyword>
<gene>
    <name evidence="4" type="ORF">GCM10009784_00930</name>
</gene>
<sequence length="323" mass="34671">MRHPTRFLIDYVAGELSLARQCAVEKHLLRCNQCHEVVEQEQAIRRRLRSTSTPGPSEELFERILRRSTEQSGDVSQPRAAGISATHLTLDESVPVDEPFMHRNRAVIAVGSALAVAAVATLTAAYALGSEVNAGDLTAAGGSASVTESFQTVATAAPATLTSTQIDQLRDDGWFCPELQTLGFDLVRAEALEIEGRPTLQLELSDGSHSLTIYEQRGGTEGMEAAPVNAATGNTVEEDGFEEIGGAEQTVWLHPGRAWQLVIDSGSATYTVVSTLPVADMPRAVSQLMFNEHSQLAYSRPDAPSDPLSRILRGLGKLAQPAP</sequence>
<accession>A0ABN3ALK1</accession>
<feature type="transmembrane region" description="Helical" evidence="3">
    <location>
        <begin position="106"/>
        <end position="128"/>
    </location>
</feature>
<dbReference type="Proteomes" id="UP001500974">
    <property type="component" value="Unassembled WGS sequence"/>
</dbReference>
<dbReference type="InterPro" id="IPR041916">
    <property type="entry name" value="Anti_sigma_zinc_sf"/>
</dbReference>
<keyword evidence="3" id="KW-0472">Membrane</keyword>
<keyword evidence="2" id="KW-0804">Transcription</keyword>
<evidence type="ECO:0000256" key="3">
    <source>
        <dbReference type="SAM" id="Phobius"/>
    </source>
</evidence>
<protein>
    <recommendedName>
        <fullName evidence="6">Zinc-finger domain-containing protein</fullName>
    </recommendedName>
</protein>
<dbReference type="EMBL" id="BAAAON010000001">
    <property type="protein sequence ID" value="GAA2172037.1"/>
    <property type="molecule type" value="Genomic_DNA"/>
</dbReference>
<dbReference type="Gene3D" id="1.10.10.1320">
    <property type="entry name" value="Anti-sigma factor, zinc-finger domain"/>
    <property type="match status" value="1"/>
</dbReference>